<name>A0A372IJE8_9BACT</name>
<dbReference type="Proteomes" id="UP000264702">
    <property type="component" value="Unassembled WGS sequence"/>
</dbReference>
<reference evidence="1 2" key="1">
    <citation type="submission" date="2018-08" db="EMBL/GenBank/DDBJ databases">
        <title>Acidipila sp. 4G-K13, an acidobacterium isolated from forest soil.</title>
        <authorList>
            <person name="Gao Z.-H."/>
            <person name="Qiu L.-H."/>
        </authorList>
    </citation>
    <scope>NUCLEOTIDE SEQUENCE [LARGE SCALE GENOMIC DNA]</scope>
    <source>
        <strain evidence="1 2">4G-K13</strain>
    </source>
</reference>
<evidence type="ECO:0000313" key="2">
    <source>
        <dbReference type="Proteomes" id="UP000264702"/>
    </source>
</evidence>
<dbReference type="AlphaFoldDB" id="A0A372IJE8"/>
<organism evidence="1 2">
    <name type="scientific">Paracidobacterium acidisoli</name>
    <dbReference type="NCBI Taxonomy" id="2303751"/>
    <lineage>
        <taxon>Bacteria</taxon>
        <taxon>Pseudomonadati</taxon>
        <taxon>Acidobacteriota</taxon>
        <taxon>Terriglobia</taxon>
        <taxon>Terriglobales</taxon>
        <taxon>Acidobacteriaceae</taxon>
        <taxon>Paracidobacterium</taxon>
    </lineage>
</organism>
<evidence type="ECO:0008006" key="3">
    <source>
        <dbReference type="Google" id="ProtNLM"/>
    </source>
</evidence>
<keyword evidence="2" id="KW-1185">Reference proteome</keyword>
<sequence>MEEQRRLRRLQMLMNMVMSVIGQDVSLTVEEASEMIAGTRNAALAMFPGKELVWDLIYRPRLQRLMRERYRIQ</sequence>
<protein>
    <recommendedName>
        <fullName evidence="3">TetR family transcriptional regulator</fullName>
    </recommendedName>
</protein>
<dbReference type="EMBL" id="QVQT01000008">
    <property type="protein sequence ID" value="RFU15037.1"/>
    <property type="molecule type" value="Genomic_DNA"/>
</dbReference>
<gene>
    <name evidence="1" type="ORF">D0Y96_19340</name>
</gene>
<accession>A0A372IJE8</accession>
<evidence type="ECO:0000313" key="1">
    <source>
        <dbReference type="EMBL" id="RFU15037.1"/>
    </source>
</evidence>
<dbReference type="OrthoDB" id="122521at2"/>
<proteinExistence type="predicted"/>
<comment type="caution">
    <text evidence="1">The sequence shown here is derived from an EMBL/GenBank/DDBJ whole genome shotgun (WGS) entry which is preliminary data.</text>
</comment>